<keyword evidence="2" id="KW-1185">Reference proteome</keyword>
<proteinExistence type="predicted"/>
<dbReference type="EMBL" id="KV417276">
    <property type="protein sequence ID" value="KZO98374.1"/>
    <property type="molecule type" value="Genomic_DNA"/>
</dbReference>
<gene>
    <name evidence="1" type="ORF">CALVIDRAFT_535457</name>
</gene>
<reference evidence="1 2" key="1">
    <citation type="journal article" date="2016" name="Mol. Biol. Evol.">
        <title>Comparative Genomics of Early-Diverging Mushroom-Forming Fungi Provides Insights into the Origins of Lignocellulose Decay Capabilities.</title>
        <authorList>
            <person name="Nagy L.G."/>
            <person name="Riley R."/>
            <person name="Tritt A."/>
            <person name="Adam C."/>
            <person name="Daum C."/>
            <person name="Floudas D."/>
            <person name="Sun H."/>
            <person name="Yadav J.S."/>
            <person name="Pangilinan J."/>
            <person name="Larsson K.H."/>
            <person name="Matsuura K."/>
            <person name="Barry K."/>
            <person name="Labutti K."/>
            <person name="Kuo R."/>
            <person name="Ohm R.A."/>
            <person name="Bhattacharya S.S."/>
            <person name="Shirouzu T."/>
            <person name="Yoshinaga Y."/>
            <person name="Martin F.M."/>
            <person name="Grigoriev I.V."/>
            <person name="Hibbett D.S."/>
        </authorList>
    </citation>
    <scope>NUCLEOTIDE SEQUENCE [LARGE SCALE GENOMIC DNA]</scope>
    <source>
        <strain evidence="1 2">TUFC12733</strain>
    </source>
</reference>
<name>A0A167P383_CALVF</name>
<protein>
    <submittedName>
        <fullName evidence="1">Uncharacterized protein</fullName>
    </submittedName>
</protein>
<organism evidence="1 2">
    <name type="scientific">Calocera viscosa (strain TUFC12733)</name>
    <dbReference type="NCBI Taxonomy" id="1330018"/>
    <lineage>
        <taxon>Eukaryota</taxon>
        <taxon>Fungi</taxon>
        <taxon>Dikarya</taxon>
        <taxon>Basidiomycota</taxon>
        <taxon>Agaricomycotina</taxon>
        <taxon>Dacrymycetes</taxon>
        <taxon>Dacrymycetales</taxon>
        <taxon>Dacrymycetaceae</taxon>
        <taxon>Calocera</taxon>
    </lineage>
</organism>
<sequence>MVITYEDLCDGPPLHGNLASGNMRVPPISSMLKKMVFKSHLLVRDRPTRLLLMVDGLFIAVTMVDVDLHARDWKMNRFVNLDCSVQYWHYTAEFVDDYLVILASSSVLIFSLDSLDIHAVDLDKESPFVDPSATLEFAVDRVNYRHRCWSGVIRAMHIQSLHITLKQLQLIPTFLTHVWKLPH</sequence>
<evidence type="ECO:0000313" key="2">
    <source>
        <dbReference type="Proteomes" id="UP000076738"/>
    </source>
</evidence>
<evidence type="ECO:0000313" key="1">
    <source>
        <dbReference type="EMBL" id="KZO98374.1"/>
    </source>
</evidence>
<dbReference type="AlphaFoldDB" id="A0A167P383"/>
<dbReference type="Proteomes" id="UP000076738">
    <property type="component" value="Unassembled WGS sequence"/>
</dbReference>
<accession>A0A167P383</accession>